<evidence type="ECO:0000256" key="1">
    <source>
        <dbReference type="ARBA" id="ARBA00022692"/>
    </source>
</evidence>
<feature type="domain" description="Major facilitator superfamily (MFS) profile" evidence="5">
    <location>
        <begin position="7"/>
        <end position="391"/>
    </location>
</feature>
<dbReference type="InterPro" id="IPR036259">
    <property type="entry name" value="MFS_trans_sf"/>
</dbReference>
<dbReference type="SUPFAM" id="SSF103473">
    <property type="entry name" value="MFS general substrate transporter"/>
    <property type="match status" value="1"/>
</dbReference>
<dbReference type="RefSeq" id="WP_380685363.1">
    <property type="nucleotide sequence ID" value="NZ_JBHRSS010000001.1"/>
</dbReference>
<dbReference type="Proteomes" id="UP001595462">
    <property type="component" value="Unassembled WGS sequence"/>
</dbReference>
<feature type="transmembrane region" description="Helical" evidence="4">
    <location>
        <begin position="12"/>
        <end position="35"/>
    </location>
</feature>
<dbReference type="PROSITE" id="PS50850">
    <property type="entry name" value="MFS"/>
    <property type="match status" value="1"/>
</dbReference>
<sequence>MPSDAPTALLRPSAGAVGVATFTVLPLFLVGALGIQLSADIGVPVSALGIASAAFFGSGALASYFAGRVATAYGVRTTMRASLVLVIMVLLFLAVGVHSLAGLVVILALGGMGNALAQPSVNLYLAERIDRHRQGTAYGIKQSAIPVAGMLAGLAVPIIGLTVGWRWAFALFALPAVLLAIYTPNARLAVRSTQAAAPALRLPRKALMVISTGSGLGMAAGSSLSIFLVPGAVVAGWSPGQAGVVFAGASIVGVSGRLLSGVLADRRDEKHLQAIALMLVAGAIGFLALALSHQWLYVVGASIAFGFGWGWTGLLIHAVVQLSPADPAASTGLVQVGTSSGAVIGPLIFGFIVEHFSYRVAWGAAGLELLLGSAILLVAAALTRSTLSPTLASTR</sequence>
<dbReference type="EMBL" id="JBHRSS010000001">
    <property type="protein sequence ID" value="MFC3102372.1"/>
    <property type="molecule type" value="Genomic_DNA"/>
</dbReference>
<evidence type="ECO:0000256" key="4">
    <source>
        <dbReference type="SAM" id="Phobius"/>
    </source>
</evidence>
<dbReference type="Gene3D" id="1.20.1250.20">
    <property type="entry name" value="MFS general substrate transporter like domains"/>
    <property type="match status" value="2"/>
</dbReference>
<feature type="transmembrane region" description="Helical" evidence="4">
    <location>
        <begin position="359"/>
        <end position="382"/>
    </location>
</feature>
<keyword evidence="2 4" id="KW-1133">Transmembrane helix</keyword>
<dbReference type="InterPro" id="IPR052952">
    <property type="entry name" value="MFS-Transporter"/>
</dbReference>
<evidence type="ECO:0000259" key="5">
    <source>
        <dbReference type="PROSITE" id="PS50850"/>
    </source>
</evidence>
<feature type="transmembrane region" description="Helical" evidence="4">
    <location>
        <begin position="138"/>
        <end position="159"/>
    </location>
</feature>
<feature type="transmembrane region" description="Helical" evidence="4">
    <location>
        <begin position="41"/>
        <end position="66"/>
    </location>
</feature>
<dbReference type="PANTHER" id="PTHR23527:SF1">
    <property type="entry name" value="BLL3282 PROTEIN"/>
    <property type="match status" value="1"/>
</dbReference>
<feature type="transmembrane region" description="Helical" evidence="4">
    <location>
        <begin position="297"/>
        <end position="320"/>
    </location>
</feature>
<feature type="transmembrane region" description="Helical" evidence="4">
    <location>
        <begin position="78"/>
        <end position="97"/>
    </location>
</feature>
<name>A0ABV7EL15_9GAMM</name>
<evidence type="ECO:0000313" key="7">
    <source>
        <dbReference type="Proteomes" id="UP001595462"/>
    </source>
</evidence>
<dbReference type="InterPro" id="IPR020846">
    <property type="entry name" value="MFS_dom"/>
</dbReference>
<evidence type="ECO:0000313" key="6">
    <source>
        <dbReference type="EMBL" id="MFC3102372.1"/>
    </source>
</evidence>
<dbReference type="InterPro" id="IPR011701">
    <property type="entry name" value="MFS"/>
</dbReference>
<protein>
    <submittedName>
        <fullName evidence="6">MFS transporter</fullName>
    </submittedName>
</protein>
<feature type="transmembrane region" description="Helical" evidence="4">
    <location>
        <begin position="332"/>
        <end position="353"/>
    </location>
</feature>
<organism evidence="6 7">
    <name type="scientific">Salinisphaera aquimarina</name>
    <dbReference type="NCBI Taxonomy" id="2094031"/>
    <lineage>
        <taxon>Bacteria</taxon>
        <taxon>Pseudomonadati</taxon>
        <taxon>Pseudomonadota</taxon>
        <taxon>Gammaproteobacteria</taxon>
        <taxon>Salinisphaerales</taxon>
        <taxon>Salinisphaeraceae</taxon>
        <taxon>Salinisphaera</taxon>
    </lineage>
</organism>
<keyword evidence="3 4" id="KW-0472">Membrane</keyword>
<evidence type="ECO:0000256" key="3">
    <source>
        <dbReference type="ARBA" id="ARBA00023136"/>
    </source>
</evidence>
<gene>
    <name evidence="6" type="ORF">ACFOSU_00535</name>
</gene>
<dbReference type="Pfam" id="PF07690">
    <property type="entry name" value="MFS_1"/>
    <property type="match status" value="1"/>
</dbReference>
<dbReference type="PANTHER" id="PTHR23527">
    <property type="entry name" value="BLL3282 PROTEIN"/>
    <property type="match status" value="1"/>
</dbReference>
<feature type="transmembrane region" description="Helical" evidence="4">
    <location>
        <begin position="206"/>
        <end position="229"/>
    </location>
</feature>
<accession>A0ABV7EL15</accession>
<comment type="caution">
    <text evidence="6">The sequence shown here is derived from an EMBL/GenBank/DDBJ whole genome shotgun (WGS) entry which is preliminary data.</text>
</comment>
<feature type="transmembrane region" description="Helical" evidence="4">
    <location>
        <begin position="272"/>
        <end position="291"/>
    </location>
</feature>
<keyword evidence="7" id="KW-1185">Reference proteome</keyword>
<feature type="transmembrane region" description="Helical" evidence="4">
    <location>
        <begin position="241"/>
        <end position="260"/>
    </location>
</feature>
<proteinExistence type="predicted"/>
<evidence type="ECO:0000256" key="2">
    <source>
        <dbReference type="ARBA" id="ARBA00022989"/>
    </source>
</evidence>
<feature type="transmembrane region" description="Helical" evidence="4">
    <location>
        <begin position="103"/>
        <end position="126"/>
    </location>
</feature>
<keyword evidence="1 4" id="KW-0812">Transmembrane</keyword>
<reference evidence="7" key="1">
    <citation type="journal article" date="2019" name="Int. J. Syst. Evol. Microbiol.">
        <title>The Global Catalogue of Microorganisms (GCM) 10K type strain sequencing project: providing services to taxonomists for standard genome sequencing and annotation.</title>
        <authorList>
            <consortium name="The Broad Institute Genomics Platform"/>
            <consortium name="The Broad Institute Genome Sequencing Center for Infectious Disease"/>
            <person name="Wu L."/>
            <person name="Ma J."/>
        </authorList>
    </citation>
    <scope>NUCLEOTIDE SEQUENCE [LARGE SCALE GENOMIC DNA]</scope>
    <source>
        <strain evidence="7">KCTC 52640</strain>
    </source>
</reference>